<feature type="compositionally biased region" description="Low complexity" evidence="1">
    <location>
        <begin position="331"/>
        <end position="344"/>
    </location>
</feature>
<proteinExistence type="predicted"/>
<keyword evidence="3" id="KW-1185">Reference proteome</keyword>
<feature type="compositionally biased region" description="Polar residues" evidence="1">
    <location>
        <begin position="28"/>
        <end position="59"/>
    </location>
</feature>
<gene>
    <name evidence="2" type="ORF">BJ508DRAFT_124282</name>
</gene>
<feature type="region of interest" description="Disordered" evidence="1">
    <location>
        <begin position="20"/>
        <end position="501"/>
    </location>
</feature>
<feature type="compositionally biased region" description="Low complexity" evidence="1">
    <location>
        <begin position="138"/>
        <end position="147"/>
    </location>
</feature>
<evidence type="ECO:0000313" key="2">
    <source>
        <dbReference type="EMBL" id="RPA80905.1"/>
    </source>
</evidence>
<dbReference type="OrthoDB" id="5407458at2759"/>
<protein>
    <submittedName>
        <fullName evidence="2">Uncharacterized protein</fullName>
    </submittedName>
</protein>
<feature type="compositionally biased region" description="Basic and acidic residues" evidence="1">
    <location>
        <begin position="60"/>
        <end position="77"/>
    </location>
</feature>
<feature type="compositionally biased region" description="Pro residues" evidence="1">
    <location>
        <begin position="185"/>
        <end position="199"/>
    </location>
</feature>
<evidence type="ECO:0000313" key="3">
    <source>
        <dbReference type="Proteomes" id="UP000275078"/>
    </source>
</evidence>
<feature type="compositionally biased region" description="Pro residues" evidence="1">
    <location>
        <begin position="345"/>
        <end position="361"/>
    </location>
</feature>
<dbReference type="Proteomes" id="UP000275078">
    <property type="component" value="Unassembled WGS sequence"/>
</dbReference>
<feature type="compositionally biased region" description="Acidic residues" evidence="1">
    <location>
        <begin position="245"/>
        <end position="254"/>
    </location>
</feature>
<reference evidence="2 3" key="1">
    <citation type="journal article" date="2018" name="Nat. Ecol. Evol.">
        <title>Pezizomycetes genomes reveal the molecular basis of ectomycorrhizal truffle lifestyle.</title>
        <authorList>
            <person name="Murat C."/>
            <person name="Payen T."/>
            <person name="Noel B."/>
            <person name="Kuo A."/>
            <person name="Morin E."/>
            <person name="Chen J."/>
            <person name="Kohler A."/>
            <person name="Krizsan K."/>
            <person name="Balestrini R."/>
            <person name="Da Silva C."/>
            <person name="Montanini B."/>
            <person name="Hainaut M."/>
            <person name="Levati E."/>
            <person name="Barry K.W."/>
            <person name="Belfiori B."/>
            <person name="Cichocki N."/>
            <person name="Clum A."/>
            <person name="Dockter R.B."/>
            <person name="Fauchery L."/>
            <person name="Guy J."/>
            <person name="Iotti M."/>
            <person name="Le Tacon F."/>
            <person name="Lindquist E.A."/>
            <person name="Lipzen A."/>
            <person name="Malagnac F."/>
            <person name="Mello A."/>
            <person name="Molinier V."/>
            <person name="Miyauchi S."/>
            <person name="Poulain J."/>
            <person name="Riccioni C."/>
            <person name="Rubini A."/>
            <person name="Sitrit Y."/>
            <person name="Splivallo R."/>
            <person name="Traeger S."/>
            <person name="Wang M."/>
            <person name="Zifcakova L."/>
            <person name="Wipf D."/>
            <person name="Zambonelli A."/>
            <person name="Paolocci F."/>
            <person name="Nowrousian M."/>
            <person name="Ottonello S."/>
            <person name="Baldrian P."/>
            <person name="Spatafora J.W."/>
            <person name="Henrissat B."/>
            <person name="Nagy L.G."/>
            <person name="Aury J.M."/>
            <person name="Wincker P."/>
            <person name="Grigoriev I.V."/>
            <person name="Bonfante P."/>
            <person name="Martin F.M."/>
        </authorList>
    </citation>
    <scope>NUCLEOTIDE SEQUENCE [LARGE SCALE GENOMIC DNA]</scope>
    <source>
        <strain evidence="2 3">RN42</strain>
    </source>
</reference>
<name>A0A3N4I458_ASCIM</name>
<feature type="compositionally biased region" description="Polar residues" evidence="1">
    <location>
        <begin position="89"/>
        <end position="122"/>
    </location>
</feature>
<dbReference type="STRING" id="1160509.A0A3N4I458"/>
<evidence type="ECO:0000256" key="1">
    <source>
        <dbReference type="SAM" id="MobiDB-lite"/>
    </source>
</evidence>
<feature type="compositionally biased region" description="Basic and acidic residues" evidence="1">
    <location>
        <begin position="255"/>
        <end position="266"/>
    </location>
</feature>
<feature type="compositionally biased region" description="Polar residues" evidence="1">
    <location>
        <begin position="275"/>
        <end position="288"/>
    </location>
</feature>
<dbReference type="AlphaFoldDB" id="A0A3N4I458"/>
<sequence>MDDKQAYVEDYNSVLSEVIPVPRRQAGTKRQSGLSQCMNMSYDNVQSDSGYSSHSAEQSRQGKELEDDRSTPTDHHTPPPVPAHHRRQISQLNSVMNQSPQMPTPTNSRPGSSKNLSRSNSPAVRDDRDRRPPPPPQQQQQQRPESPTDSDDESDCDCANCRGLDQKPTPASPLSQPWNLNYPPFNGPPPGPPGPPGPPMLSGSFPKNYGQPGFPPMGAPYGRYAETSPPYGRPGQQQLLPPVSFDEEAIDDEQHDLPPRRPDSTSRGKPRPMSYSGSTSQNPVSSHGSWGAYGSGYPTPGGPLPPGSQPPPAPGYPPSSYRDPTMGGAAGSPQGSSALTYGYAPPGPSPYPGYPPPPQGYPPYNGAEMVPYPYNAPPHPSSDYGGSIPPQAGPMPLNRRYSMHRSGELPPPRDYASMESPQQGGMPPMAGGPPGPMNRRSSQRGGQQPPYMHQDYHQRSISVPPGSYEAGAPVQDGRRRTPAYAPPVPRGYRPHPQYLYR</sequence>
<dbReference type="EMBL" id="ML119684">
    <property type="protein sequence ID" value="RPA80905.1"/>
    <property type="molecule type" value="Genomic_DNA"/>
</dbReference>
<organism evidence="2 3">
    <name type="scientific">Ascobolus immersus RN42</name>
    <dbReference type="NCBI Taxonomy" id="1160509"/>
    <lineage>
        <taxon>Eukaryota</taxon>
        <taxon>Fungi</taxon>
        <taxon>Dikarya</taxon>
        <taxon>Ascomycota</taxon>
        <taxon>Pezizomycotina</taxon>
        <taxon>Pezizomycetes</taxon>
        <taxon>Pezizales</taxon>
        <taxon>Ascobolaceae</taxon>
        <taxon>Ascobolus</taxon>
    </lineage>
</organism>
<feature type="compositionally biased region" description="Pro residues" evidence="1">
    <location>
        <begin position="300"/>
        <end position="317"/>
    </location>
</feature>
<accession>A0A3N4I458</accession>